<dbReference type="Proteomes" id="UP001201812">
    <property type="component" value="Unassembled WGS sequence"/>
</dbReference>
<feature type="compositionally biased region" description="Basic and acidic residues" evidence="2">
    <location>
        <begin position="155"/>
        <end position="166"/>
    </location>
</feature>
<organism evidence="3 4">
    <name type="scientific">Ditylenchus destructor</name>
    <dbReference type="NCBI Taxonomy" id="166010"/>
    <lineage>
        <taxon>Eukaryota</taxon>
        <taxon>Metazoa</taxon>
        <taxon>Ecdysozoa</taxon>
        <taxon>Nematoda</taxon>
        <taxon>Chromadorea</taxon>
        <taxon>Rhabditida</taxon>
        <taxon>Tylenchina</taxon>
        <taxon>Tylenchomorpha</taxon>
        <taxon>Sphaerularioidea</taxon>
        <taxon>Anguinidae</taxon>
        <taxon>Anguininae</taxon>
        <taxon>Ditylenchus</taxon>
    </lineage>
</organism>
<name>A0AAD4NG73_9BILA</name>
<dbReference type="Pfam" id="PF04714">
    <property type="entry name" value="BCL_N"/>
    <property type="match status" value="1"/>
</dbReference>
<sequence length="220" mass="23809">MESNWTEVFSGRASVSSTPSGKVFPRAQRAETRNRAKDELKRVINAVDKVRKWERRWVVLKDSSIHVFKWVPITAQSVPLAAPKTVAVKTSNLTNSVPNNDDTNISTLSAENSNDATNIGVSQGANLSNSNGNNEDSNAATYSEGEFGDSNQTETFDRVDYKREEGVGGGQTDFSAMVKAEAEGKLQPESSNPPTPASSSRKRKANGSPGDGESSRKRSK</sequence>
<dbReference type="AlphaFoldDB" id="A0AAD4NG73"/>
<feature type="region of interest" description="Disordered" evidence="2">
    <location>
        <begin position="1"/>
        <end position="31"/>
    </location>
</feature>
<feature type="compositionally biased region" description="Polar residues" evidence="2">
    <location>
        <begin position="92"/>
        <end position="141"/>
    </location>
</feature>
<evidence type="ECO:0000313" key="4">
    <source>
        <dbReference type="Proteomes" id="UP001201812"/>
    </source>
</evidence>
<comment type="similarity">
    <text evidence="1">Belongs to the BCL7 family.</text>
</comment>
<evidence type="ECO:0000313" key="3">
    <source>
        <dbReference type="EMBL" id="KAI1729522.1"/>
    </source>
</evidence>
<comment type="caution">
    <text evidence="3">The sequence shown here is derived from an EMBL/GenBank/DDBJ whole genome shotgun (WGS) entry which is preliminary data.</text>
</comment>
<dbReference type="EMBL" id="JAKKPZ010000001">
    <property type="protein sequence ID" value="KAI1729522.1"/>
    <property type="molecule type" value="Genomic_DNA"/>
</dbReference>
<keyword evidence="4" id="KW-1185">Reference proteome</keyword>
<proteinExistence type="inferred from homology"/>
<gene>
    <name evidence="3" type="ORF">DdX_01766</name>
</gene>
<feature type="region of interest" description="Disordered" evidence="2">
    <location>
        <begin position="92"/>
        <end position="220"/>
    </location>
</feature>
<feature type="compositionally biased region" description="Polar residues" evidence="2">
    <location>
        <begin position="1"/>
        <end position="20"/>
    </location>
</feature>
<accession>A0AAD4NG73</accession>
<dbReference type="PANTHER" id="PTHR12767:SF9">
    <property type="entry name" value="BCL7-LIKE"/>
    <property type="match status" value="1"/>
</dbReference>
<evidence type="ECO:0000256" key="2">
    <source>
        <dbReference type="SAM" id="MobiDB-lite"/>
    </source>
</evidence>
<reference evidence="3" key="1">
    <citation type="submission" date="2022-01" db="EMBL/GenBank/DDBJ databases">
        <title>Genome Sequence Resource for Two Populations of Ditylenchus destructor, the Migratory Endoparasitic Phytonematode.</title>
        <authorList>
            <person name="Zhang H."/>
            <person name="Lin R."/>
            <person name="Xie B."/>
        </authorList>
    </citation>
    <scope>NUCLEOTIDE SEQUENCE</scope>
    <source>
        <strain evidence="3">BazhouSP</strain>
    </source>
</reference>
<evidence type="ECO:0000256" key="1">
    <source>
        <dbReference type="ARBA" id="ARBA00010326"/>
    </source>
</evidence>
<dbReference type="PANTHER" id="PTHR12767">
    <property type="entry name" value="BCL7 RELATED"/>
    <property type="match status" value="1"/>
</dbReference>
<protein>
    <submittedName>
        <fullName evidence="3">BCL7-like protein</fullName>
    </submittedName>
</protein>
<dbReference type="InterPro" id="IPR006804">
    <property type="entry name" value="BCL7"/>
</dbReference>